<evidence type="ECO:0000256" key="2">
    <source>
        <dbReference type="ARBA" id="ARBA00007878"/>
    </source>
</evidence>
<feature type="domain" description="EIF2B subunit epsilon/gamma LbH" evidence="11">
    <location>
        <begin position="343"/>
        <end position="428"/>
    </location>
</feature>
<dbReference type="CDD" id="cd04198">
    <property type="entry name" value="eIF-2B_gamma_N"/>
    <property type="match status" value="1"/>
</dbReference>
<evidence type="ECO:0000256" key="9">
    <source>
        <dbReference type="ARBA" id="ARBA00046432"/>
    </source>
</evidence>
<dbReference type="Pfam" id="PF25084">
    <property type="entry name" value="LbH_EIF2B"/>
    <property type="match status" value="1"/>
</dbReference>
<dbReference type="EMBL" id="KV442077">
    <property type="protein sequence ID" value="OAQ25517.1"/>
    <property type="molecule type" value="Genomic_DNA"/>
</dbReference>
<dbReference type="GO" id="GO:0005829">
    <property type="term" value="C:cytosol"/>
    <property type="evidence" value="ECO:0007669"/>
    <property type="project" value="UniProtKB-SubCell"/>
</dbReference>
<evidence type="ECO:0000256" key="7">
    <source>
        <dbReference type="ARBA" id="ARBA00044229"/>
    </source>
</evidence>
<dbReference type="CDD" id="cd04652">
    <property type="entry name" value="LbH_eIF2B_gamma_C"/>
    <property type="match status" value="1"/>
</dbReference>
<reference evidence="12 13" key="1">
    <citation type="submission" date="2016-05" db="EMBL/GenBank/DDBJ databases">
        <title>Genome sequencing reveals origins of a unique bacterial endosymbiosis in the earliest lineages of terrestrial Fungi.</title>
        <authorList>
            <consortium name="DOE Joint Genome Institute"/>
            <person name="Uehling J."/>
            <person name="Gryganskyi A."/>
            <person name="Hameed K."/>
            <person name="Tschaplinski T."/>
            <person name="Misztal P."/>
            <person name="Wu S."/>
            <person name="Desiro A."/>
            <person name="Vande Pol N."/>
            <person name="Du Z.-Y."/>
            <person name="Zienkiewicz A."/>
            <person name="Zienkiewicz K."/>
            <person name="Morin E."/>
            <person name="Tisserant E."/>
            <person name="Splivallo R."/>
            <person name="Hainaut M."/>
            <person name="Henrissat B."/>
            <person name="Ohm R."/>
            <person name="Kuo A."/>
            <person name="Yan J."/>
            <person name="Lipzen A."/>
            <person name="Nolan M."/>
            <person name="Labutti K."/>
            <person name="Barry K."/>
            <person name="Goldstein A."/>
            <person name="Labbe J."/>
            <person name="Schadt C."/>
            <person name="Tuskan G."/>
            <person name="Grigoriev I."/>
            <person name="Martin F."/>
            <person name="Vilgalys R."/>
            <person name="Bonito G."/>
        </authorList>
    </citation>
    <scope>NUCLEOTIDE SEQUENCE [LARGE SCALE GENOMIC DNA]</scope>
    <source>
        <strain evidence="12 13">AG-77</strain>
    </source>
</reference>
<keyword evidence="4" id="KW-0396">Initiation factor</keyword>
<organism evidence="12 13">
    <name type="scientific">Linnemannia elongata AG-77</name>
    <dbReference type="NCBI Taxonomy" id="1314771"/>
    <lineage>
        <taxon>Eukaryota</taxon>
        <taxon>Fungi</taxon>
        <taxon>Fungi incertae sedis</taxon>
        <taxon>Mucoromycota</taxon>
        <taxon>Mortierellomycotina</taxon>
        <taxon>Mortierellomycetes</taxon>
        <taxon>Mortierellales</taxon>
        <taxon>Mortierellaceae</taxon>
        <taxon>Linnemannia</taxon>
    </lineage>
</organism>
<evidence type="ECO:0000256" key="6">
    <source>
        <dbReference type="ARBA" id="ARBA00044196"/>
    </source>
</evidence>
<keyword evidence="5" id="KW-0648">Protein biosynthesis</keyword>
<dbReference type="Gene3D" id="3.90.550.10">
    <property type="entry name" value="Spore Coat Polysaccharide Biosynthesis Protein SpsA, Chain A"/>
    <property type="match status" value="1"/>
</dbReference>
<evidence type="ECO:0000313" key="13">
    <source>
        <dbReference type="Proteomes" id="UP000078512"/>
    </source>
</evidence>
<comment type="subunit">
    <text evidence="9">Component of the translation initiation factor 2B (eIF2B) complex which is a heterodecamer of two sets of five different subunits: alpha, beta, gamma, delta and epsilon. Subunits alpha, beta and delta comprise a regulatory subcomplex and subunits epsilon and gamma comprise a catalytic subcomplex. Within the complex, the hexameric regulatory complex resides at the center, with the two heterodimeric catalytic subcomplexes bound on opposite sides.</text>
</comment>
<dbReference type="InterPro" id="IPR005835">
    <property type="entry name" value="NTP_transferase_dom"/>
</dbReference>
<dbReference type="InterPro" id="IPR029044">
    <property type="entry name" value="Nucleotide-diphossugar_trans"/>
</dbReference>
<name>A0A197JJX8_9FUNG</name>
<sequence>MPYRKRVPEFQAVIMAGYGNGLIPLSDEKNNMPKALLPIVNQPMISYPLAWLESSGVSDVIVVSLASGSKKLGHYLDRVYEGQLHISMEIVDDNCGTAQALARIKDKIKTDFIVISCDLLTSLPPHQFLDMHRSEDPTVSALFFEPSKSEGGPSGSSKETEVTQFVGIDATNSQLVYLNNSDEMDTEEFSVRVSLLTKHPVMNISRLLQDGHLYIFKRWVIDLINEVSIKRSRASLKEHVLPLLVKSQHQRVLADREGVTKAAEASLTANPSTQALALSLSTTQAPEIEDRSENAQWKSPVKCKAFVVAKDVHCGRANSIANYFELNRYYTKITDKDRNPGGQGQVGADSLVGDDTKLGDRTSVKKSTLGSHVTIGKNVKIVNSIVMDHVVLEDNVKLDGCIVCSGAKICEKSSLKDCEVGGGFRVEKETQARNERLVDFQEQ</sequence>
<dbReference type="Gene3D" id="2.160.10.10">
    <property type="entry name" value="Hexapeptide repeat proteins"/>
    <property type="match status" value="1"/>
</dbReference>
<comment type="similarity">
    <text evidence="2">Belongs to the eIF-2B gamma/epsilon subunits family.</text>
</comment>
<comment type="subcellular location">
    <subcellularLocation>
        <location evidence="1">Cytoplasm</location>
        <location evidence="1">Cytosol</location>
    </subcellularLocation>
</comment>
<evidence type="ECO:0000313" key="12">
    <source>
        <dbReference type="EMBL" id="OAQ25517.1"/>
    </source>
</evidence>
<proteinExistence type="inferred from homology"/>
<evidence type="ECO:0000256" key="8">
    <source>
        <dbReference type="ARBA" id="ARBA00045373"/>
    </source>
</evidence>
<evidence type="ECO:0000256" key="4">
    <source>
        <dbReference type="ARBA" id="ARBA00022540"/>
    </source>
</evidence>
<dbReference type="STRING" id="1314771.A0A197JJX8"/>
<dbReference type="Proteomes" id="UP000078512">
    <property type="component" value="Unassembled WGS sequence"/>
</dbReference>
<feature type="domain" description="Nucleotidyl transferase" evidence="10">
    <location>
        <begin position="12"/>
        <end position="145"/>
    </location>
</feature>
<evidence type="ECO:0000256" key="3">
    <source>
        <dbReference type="ARBA" id="ARBA00022490"/>
    </source>
</evidence>
<keyword evidence="12" id="KW-0808">Transferase</keyword>
<dbReference type="PANTHER" id="PTHR45989">
    <property type="entry name" value="TRANSLATION INITIATION FACTOR EIF-2B SUBUNIT GAMMA"/>
    <property type="match status" value="1"/>
</dbReference>
<evidence type="ECO:0000256" key="1">
    <source>
        <dbReference type="ARBA" id="ARBA00004514"/>
    </source>
</evidence>
<dbReference type="GO" id="GO:0002183">
    <property type="term" value="P:cytoplasmic translational initiation"/>
    <property type="evidence" value="ECO:0007669"/>
    <property type="project" value="EnsemblFungi"/>
</dbReference>
<dbReference type="GO" id="GO:0005085">
    <property type="term" value="F:guanyl-nucleotide exchange factor activity"/>
    <property type="evidence" value="ECO:0007669"/>
    <property type="project" value="EnsemblFungi"/>
</dbReference>
<dbReference type="GO" id="GO:0003743">
    <property type="term" value="F:translation initiation factor activity"/>
    <property type="evidence" value="ECO:0007669"/>
    <property type="project" value="UniProtKB-KW"/>
</dbReference>
<dbReference type="OrthoDB" id="10250549at2759"/>
<dbReference type="InterPro" id="IPR056764">
    <property type="entry name" value="LbH_EIF2B3/5"/>
</dbReference>
<dbReference type="Pfam" id="PF00483">
    <property type="entry name" value="NTP_transferase"/>
    <property type="match status" value="1"/>
</dbReference>
<comment type="function">
    <text evidence="8">Acts as a component of the translation initiation factor 2B (eIF2B) complex, which catalyzes the exchange of GDP for GTP on the eukaryotic initiation factor 2 (eIF2) complex gamma subunit. Its guanine nucleotide exchange factor activity is repressed when bound to eIF2 complex phosphorylated on the alpha subunit, thereby limiting the amount of methionyl-initiator methionine tRNA available to the ribosome and consequently global translation is repressed.</text>
</comment>
<keyword evidence="3" id="KW-0963">Cytoplasm</keyword>
<dbReference type="SUPFAM" id="SSF53448">
    <property type="entry name" value="Nucleotide-diphospho-sugar transferases"/>
    <property type="match status" value="1"/>
</dbReference>
<dbReference type="GO" id="GO:0005851">
    <property type="term" value="C:eukaryotic translation initiation factor 2B complex"/>
    <property type="evidence" value="ECO:0007669"/>
    <property type="project" value="EnsemblFungi"/>
</dbReference>
<protein>
    <recommendedName>
        <fullName evidence="6">Translation initiation factor eIF2B subunit gamma</fullName>
    </recommendedName>
    <alternativeName>
        <fullName evidence="7">eIF2B GDP-GTP exchange factor subunit gamma</fullName>
    </alternativeName>
</protein>
<dbReference type="PANTHER" id="PTHR45989:SF1">
    <property type="entry name" value="TRANSLATION INITIATION FACTOR EIF-2B SUBUNIT GAMMA"/>
    <property type="match status" value="1"/>
</dbReference>
<dbReference type="InterPro" id="IPR051960">
    <property type="entry name" value="eIF2B_gamma"/>
</dbReference>
<keyword evidence="13" id="KW-1185">Reference proteome</keyword>
<evidence type="ECO:0000256" key="5">
    <source>
        <dbReference type="ARBA" id="ARBA00022917"/>
    </source>
</evidence>
<evidence type="ECO:0000259" key="10">
    <source>
        <dbReference type="Pfam" id="PF00483"/>
    </source>
</evidence>
<dbReference type="GO" id="GO:0016740">
    <property type="term" value="F:transferase activity"/>
    <property type="evidence" value="ECO:0007669"/>
    <property type="project" value="UniProtKB-KW"/>
</dbReference>
<dbReference type="AlphaFoldDB" id="A0A197JJX8"/>
<gene>
    <name evidence="12" type="ORF">K457DRAFT_158081</name>
</gene>
<evidence type="ECO:0000259" key="11">
    <source>
        <dbReference type="Pfam" id="PF25084"/>
    </source>
</evidence>
<accession>A0A197JJX8</accession>